<keyword evidence="6" id="KW-1185">Reference proteome</keyword>
<protein>
    <recommendedName>
        <fullName evidence="4">Probable chorismate pyruvate-lyase</fullName>
        <shortName evidence="4">CL</shortName>
        <shortName evidence="4">CPL</shortName>
        <ecNumber evidence="4">4.1.3.40</ecNumber>
    </recommendedName>
</protein>
<evidence type="ECO:0000256" key="2">
    <source>
        <dbReference type="ARBA" id="ARBA00022688"/>
    </source>
</evidence>
<accession>A0ABW4XNR7</accession>
<dbReference type="Proteomes" id="UP001597380">
    <property type="component" value="Unassembled WGS sequence"/>
</dbReference>
<keyword evidence="1 4" id="KW-0963">Cytoplasm</keyword>
<dbReference type="EMBL" id="JBHUHT010000013">
    <property type="protein sequence ID" value="MFD2096804.1"/>
    <property type="molecule type" value="Genomic_DNA"/>
</dbReference>
<dbReference type="InterPro" id="IPR007440">
    <property type="entry name" value="Chorismate--pyruvate_lyase"/>
</dbReference>
<comment type="pathway">
    <text evidence="4">Cofactor biosynthesis; ubiquinone biosynthesis.</text>
</comment>
<feature type="binding site" evidence="4">
    <location>
        <position position="164"/>
    </location>
    <ligand>
        <name>substrate</name>
    </ligand>
</feature>
<feature type="binding site" evidence="4">
    <location>
        <position position="104"/>
    </location>
    <ligand>
        <name>substrate</name>
    </ligand>
</feature>
<evidence type="ECO:0000313" key="6">
    <source>
        <dbReference type="Proteomes" id="UP001597380"/>
    </source>
</evidence>
<feature type="binding site" evidence="4">
    <location>
        <position position="67"/>
    </location>
    <ligand>
        <name>substrate</name>
    </ligand>
</feature>
<gene>
    <name evidence="4" type="primary">ubiC</name>
    <name evidence="5" type="ORF">ACFSJ3_12475</name>
</gene>
<proteinExistence type="inferred from homology"/>
<comment type="caution">
    <text evidence="5">The sequence shown here is derived from an EMBL/GenBank/DDBJ whole genome shotgun (WGS) entry which is preliminary data.</text>
</comment>
<comment type="function">
    <text evidence="4">Removes the pyruvyl group from chorismate, with concomitant aromatization of the ring, to provide 4-hydroxybenzoate (4HB) for the ubiquinone pathway.</text>
</comment>
<sequence>MQWQAPACLEDADEAVTDWLLDQTSLTARLKQQCQTFTVKVLGEGVQAFTPDEQILLHCRGQRGFVREVVLLCDDRPWVFARTVVPSATLERGKELGQLGSKPLGALLFSTPGMSRDLVEFTQLSSEHGLNQLALAEGAQAKPRELWGRRSRFCLPAGELLLSEIFLPDCQAYR</sequence>
<dbReference type="PANTHER" id="PTHR38683">
    <property type="entry name" value="CHORISMATE PYRUVATE-LYASE"/>
    <property type="match status" value="1"/>
</dbReference>
<comment type="catalytic activity">
    <reaction evidence="4">
        <text>chorismate = 4-hydroxybenzoate + pyruvate</text>
        <dbReference type="Rhea" id="RHEA:16505"/>
        <dbReference type="ChEBI" id="CHEBI:15361"/>
        <dbReference type="ChEBI" id="CHEBI:17879"/>
        <dbReference type="ChEBI" id="CHEBI:29748"/>
        <dbReference type="EC" id="4.1.3.40"/>
    </reaction>
</comment>
<dbReference type="PANTHER" id="PTHR38683:SF1">
    <property type="entry name" value="CHORISMATE PYRUVATE-LYASE"/>
    <property type="match status" value="1"/>
</dbReference>
<dbReference type="InterPro" id="IPR028978">
    <property type="entry name" value="Chorismate_lyase_/UTRA_dom_sf"/>
</dbReference>
<dbReference type="GO" id="GO:0016829">
    <property type="term" value="F:lyase activity"/>
    <property type="evidence" value="ECO:0007669"/>
    <property type="project" value="UniProtKB-KW"/>
</dbReference>
<dbReference type="RefSeq" id="WP_345339508.1">
    <property type="nucleotide sequence ID" value="NZ_BAABLI010000009.1"/>
</dbReference>
<evidence type="ECO:0000313" key="5">
    <source>
        <dbReference type="EMBL" id="MFD2096804.1"/>
    </source>
</evidence>
<name>A0ABW4XNR7_9GAMM</name>
<organism evidence="5 6">
    <name type="scientific">Corallincola platygyrae</name>
    <dbReference type="NCBI Taxonomy" id="1193278"/>
    <lineage>
        <taxon>Bacteria</taxon>
        <taxon>Pseudomonadati</taxon>
        <taxon>Pseudomonadota</taxon>
        <taxon>Gammaproteobacteria</taxon>
        <taxon>Alteromonadales</taxon>
        <taxon>Psychromonadaceae</taxon>
        <taxon>Corallincola</taxon>
    </lineage>
</organism>
<keyword evidence="2 4" id="KW-0831">Ubiquinone biosynthesis</keyword>
<evidence type="ECO:0000256" key="1">
    <source>
        <dbReference type="ARBA" id="ARBA00022490"/>
    </source>
</evidence>
<dbReference type="EC" id="4.1.3.40" evidence="4"/>
<comment type="subcellular location">
    <subcellularLocation>
        <location evidence="4">Cytoplasm</location>
    </subcellularLocation>
</comment>
<keyword evidence="3 4" id="KW-0456">Lyase</keyword>
<dbReference type="Pfam" id="PF04345">
    <property type="entry name" value="Chor_lyase"/>
    <property type="match status" value="1"/>
</dbReference>
<keyword evidence="4" id="KW-0670">Pyruvate</keyword>
<dbReference type="HAMAP" id="MF_01632">
    <property type="entry name" value="UbiC"/>
    <property type="match status" value="1"/>
</dbReference>
<dbReference type="Gene3D" id="3.40.1410.10">
    <property type="entry name" value="Chorismate lyase-like"/>
    <property type="match status" value="1"/>
</dbReference>
<reference evidence="6" key="1">
    <citation type="journal article" date="2019" name="Int. J. Syst. Evol. Microbiol.">
        <title>The Global Catalogue of Microorganisms (GCM) 10K type strain sequencing project: providing services to taxonomists for standard genome sequencing and annotation.</title>
        <authorList>
            <consortium name="The Broad Institute Genomics Platform"/>
            <consortium name="The Broad Institute Genome Sequencing Center for Infectious Disease"/>
            <person name="Wu L."/>
            <person name="Ma J."/>
        </authorList>
    </citation>
    <scope>NUCLEOTIDE SEQUENCE [LARGE SCALE GENOMIC DNA]</scope>
    <source>
        <strain evidence="6">CGMCC 1.10992</strain>
    </source>
</reference>
<evidence type="ECO:0000256" key="4">
    <source>
        <dbReference type="HAMAP-Rule" id="MF_01632"/>
    </source>
</evidence>
<comment type="similarity">
    <text evidence="4">Belongs to the UbiC family.</text>
</comment>
<dbReference type="SUPFAM" id="SSF64288">
    <property type="entry name" value="Chorismate lyase-like"/>
    <property type="match status" value="1"/>
</dbReference>
<evidence type="ECO:0000256" key="3">
    <source>
        <dbReference type="ARBA" id="ARBA00023239"/>
    </source>
</evidence>
<comment type="caution">
    <text evidence="4">Lacks conserved residue(s) required for the propagation of feature annotation.</text>
</comment>